<evidence type="ECO:0000256" key="3">
    <source>
        <dbReference type="ARBA" id="ARBA00022989"/>
    </source>
</evidence>
<keyword evidence="2 5" id="KW-0812">Transmembrane</keyword>
<reference evidence="6" key="1">
    <citation type="submission" date="2021-01" db="EMBL/GenBank/DDBJ databases">
        <authorList>
            <consortium name="Genoscope - CEA"/>
            <person name="William W."/>
        </authorList>
    </citation>
    <scope>NUCLEOTIDE SEQUENCE</scope>
</reference>
<feature type="transmembrane region" description="Helical" evidence="5">
    <location>
        <begin position="12"/>
        <end position="36"/>
    </location>
</feature>
<keyword evidence="3 5" id="KW-1133">Transmembrane helix</keyword>
<dbReference type="GO" id="GO:0016020">
    <property type="term" value="C:membrane"/>
    <property type="evidence" value="ECO:0007669"/>
    <property type="project" value="UniProtKB-SubCell"/>
</dbReference>
<comment type="subcellular location">
    <subcellularLocation>
        <location evidence="1">Membrane</location>
        <topology evidence="1">Multi-pass membrane protein</topology>
    </subcellularLocation>
</comment>
<evidence type="ECO:0000313" key="7">
    <source>
        <dbReference type="Proteomes" id="UP000692954"/>
    </source>
</evidence>
<feature type="transmembrane region" description="Helical" evidence="5">
    <location>
        <begin position="243"/>
        <end position="266"/>
    </location>
</feature>
<sequence>MCLPYGCLKCFVLLEGWLTLVLGILAVIAAIIITVIQRSFDSALKDLGIGDVDTSAVTVFFWIFASIVLFLAICGLCGTKHKSKCLLAIFNIGNICLFLAFASLAIAAYVFGSVFNDQKCNQSNENYKTIENLYSMAEKTLCQDACECYYSQEVNSNVAPAVKKYSSNDSSKPKNFQSCQVFDKNYDIQASALSWMEEKLECSGWCTGYPIQLFNNVNSQVKNYNNPCYDAMLSYLQGMFNTMGTTLISLASIFLVMIVFTCCLCCHPKNSNRGQDYYTRLAYVAD</sequence>
<evidence type="ECO:0000313" key="6">
    <source>
        <dbReference type="EMBL" id="CAD8111469.1"/>
    </source>
</evidence>
<dbReference type="Pfam" id="PF00335">
    <property type="entry name" value="Tetraspanin"/>
    <property type="match status" value="1"/>
</dbReference>
<dbReference type="AlphaFoldDB" id="A0A8S1Q7H9"/>
<feature type="transmembrane region" description="Helical" evidence="5">
    <location>
        <begin position="85"/>
        <end position="111"/>
    </location>
</feature>
<dbReference type="OrthoDB" id="287304at2759"/>
<accession>A0A8S1Q7H9</accession>
<keyword evidence="4 5" id="KW-0472">Membrane</keyword>
<proteinExistence type="predicted"/>
<organism evidence="6 7">
    <name type="scientific">Paramecium sonneborni</name>
    <dbReference type="NCBI Taxonomy" id="65129"/>
    <lineage>
        <taxon>Eukaryota</taxon>
        <taxon>Sar</taxon>
        <taxon>Alveolata</taxon>
        <taxon>Ciliophora</taxon>
        <taxon>Intramacronucleata</taxon>
        <taxon>Oligohymenophorea</taxon>
        <taxon>Peniculida</taxon>
        <taxon>Parameciidae</taxon>
        <taxon>Paramecium</taxon>
    </lineage>
</organism>
<evidence type="ECO:0000256" key="5">
    <source>
        <dbReference type="SAM" id="Phobius"/>
    </source>
</evidence>
<keyword evidence="7" id="KW-1185">Reference proteome</keyword>
<gene>
    <name evidence="6" type="ORF">PSON_ATCC_30995.1.T0980082</name>
</gene>
<name>A0A8S1Q7H9_9CILI</name>
<evidence type="ECO:0000256" key="2">
    <source>
        <dbReference type="ARBA" id="ARBA00022692"/>
    </source>
</evidence>
<comment type="caution">
    <text evidence="6">The sequence shown here is derived from an EMBL/GenBank/DDBJ whole genome shotgun (WGS) entry which is preliminary data.</text>
</comment>
<dbReference type="InterPro" id="IPR018499">
    <property type="entry name" value="Tetraspanin/Peripherin"/>
</dbReference>
<evidence type="ECO:0008006" key="8">
    <source>
        <dbReference type="Google" id="ProtNLM"/>
    </source>
</evidence>
<protein>
    <recommendedName>
        <fullName evidence="8">Tetraspanin family protein</fullName>
    </recommendedName>
</protein>
<dbReference type="Proteomes" id="UP000692954">
    <property type="component" value="Unassembled WGS sequence"/>
</dbReference>
<feature type="transmembrane region" description="Helical" evidence="5">
    <location>
        <begin position="56"/>
        <end position="78"/>
    </location>
</feature>
<evidence type="ECO:0000256" key="4">
    <source>
        <dbReference type="ARBA" id="ARBA00023136"/>
    </source>
</evidence>
<evidence type="ECO:0000256" key="1">
    <source>
        <dbReference type="ARBA" id="ARBA00004141"/>
    </source>
</evidence>
<dbReference type="EMBL" id="CAJJDN010000098">
    <property type="protein sequence ID" value="CAD8111469.1"/>
    <property type="molecule type" value="Genomic_DNA"/>
</dbReference>